<feature type="compositionally biased region" description="Basic and acidic residues" evidence="7">
    <location>
        <begin position="492"/>
        <end position="510"/>
    </location>
</feature>
<dbReference type="Gene3D" id="1.10.287.1490">
    <property type="match status" value="1"/>
</dbReference>
<feature type="signal peptide" evidence="9">
    <location>
        <begin position="1"/>
        <end position="23"/>
    </location>
</feature>
<gene>
    <name evidence="11" type="ORF">ANANG_G00049810</name>
</gene>
<organism evidence="11 12">
    <name type="scientific">Anguilla anguilla</name>
    <name type="common">European freshwater eel</name>
    <name type="synonym">Muraena anguilla</name>
    <dbReference type="NCBI Taxonomy" id="7936"/>
    <lineage>
        <taxon>Eukaryota</taxon>
        <taxon>Metazoa</taxon>
        <taxon>Chordata</taxon>
        <taxon>Craniata</taxon>
        <taxon>Vertebrata</taxon>
        <taxon>Euteleostomi</taxon>
        <taxon>Actinopterygii</taxon>
        <taxon>Neopterygii</taxon>
        <taxon>Teleostei</taxon>
        <taxon>Anguilliformes</taxon>
        <taxon>Anguillidae</taxon>
        <taxon>Anguilla</taxon>
    </lineage>
</organism>
<feature type="coiled-coil region" evidence="6">
    <location>
        <begin position="1135"/>
        <end position="1162"/>
    </location>
</feature>
<evidence type="ECO:0000313" key="12">
    <source>
        <dbReference type="Proteomes" id="UP001044222"/>
    </source>
</evidence>
<feature type="compositionally biased region" description="Low complexity" evidence="7">
    <location>
        <begin position="114"/>
        <end position="127"/>
    </location>
</feature>
<name>A0A9D3MUY1_ANGAN</name>
<dbReference type="AlphaFoldDB" id="A0A9D3MUY1"/>
<sequence>MKDGWLFLFPVVLKQVLFSSAGAEEAGMDLYDPQTLGFVVFGGFMVISAISIALVSTFSMKETSYEEALAKQRRELGRTLPVPSRSEKKKEKKQLEKKSRAKKKEGDKPNGKLPVSPEPSGEAGEPVSEGESEPPEPEPPSLPWPRPRRRQSSACCPSPKDRKKKDKKVAKVEPAPTQAVLAKPTPTQDVSAKSTPVLEAVTKEVPVMAVPPVGALQSPPPATPTPAPTPAPARAEEPKAEAPSKKKAASKKKAEPAAPAAPADPADAPICLPYKTLLSTLSSMVFSEGEAQRLIEILSDKAGIVQDTWQRAMQKGDPMAVIKKQLEEKEKQLAAEQEDAASAKNRQRELAKELSTEKSKLAVVETRLSSQLSAREQEMMALQARMQASYQDHVTETQQLNAKIQSLQEQLEKGPNAQLARLQQENTILRDALNQATSQTESKQNAELAKLRQDCARLSKDLGESGRALQTQEQQRKSLEKQLAQLQASSADSERGLQERLEEVSEELRKSQSHSSSLQTQLENCALAELQSRVEKAESELTDRRGQVEALQAQLGQVVQEKTMLQEQVSSIQVLLEAGQSMGVEQEEEHRAQVAKAAEEAEHLQSRLMEKENRVTSLEEELKQLKEEMELVKSTNAKTDNIEVDSLQNGLSESKVALQEELNQLKEEMELVKKSNSLPDVTAETEQLQKSLLEKEQQVLSLEEELTQIKDEMSRVKDTAPDLSVENEDLQNSLKEKDGQLLSLGEELTQLKEQMEQLKNTNTQADLRAEQSRTETEHLQCSLLDKESQMTSLEAELAQLREEMELVKNGTAQPADAAETEQLQNSLREKDLQVTSLDEELQQLKKELEQVKNKSNELREKNWAAMEAVNAAERLSEERLSSAQSAQDAVQLQLASFQAETRIALQNLFPQISMETGQGDWLQEFTLKAQEVASEQSDMSAQAAVLQEKLREMEEAQGVLQTECDQYRTVLGETLKEQVMLLEAQLEKQLESAVNNQSYAEEVTQLKLLLAETQDQLIAAQSEAQKQREELAMVRQHLFEMRERAQREDDSHPQNGQPETQPSQVQLQMEQTQGDLQSEQVLRRQVFEEFEQAQKSVNDLQMQLDLLKAAPPGGTELKERLEKEKKLTKDLGQAATKLQQLLKATQEQLAKEQGTVRALQEQLLAKANVEDLKEGTSV</sequence>
<dbReference type="EMBL" id="JAFIRN010000002">
    <property type="protein sequence ID" value="KAG5855511.1"/>
    <property type="molecule type" value="Genomic_DNA"/>
</dbReference>
<dbReference type="PANTHER" id="PTHR18939">
    <property type="entry name" value="RIBOSOME BINDING PROTEIN-1"/>
    <property type="match status" value="1"/>
</dbReference>
<feature type="domain" description="Ribosome receptor lysine/proline rich" evidence="10">
    <location>
        <begin position="60"/>
        <end position="188"/>
    </location>
</feature>
<feature type="compositionally biased region" description="Polar residues" evidence="7">
    <location>
        <begin position="1053"/>
        <end position="1074"/>
    </location>
</feature>
<feature type="coiled-coil region" evidence="6">
    <location>
        <begin position="1083"/>
        <end position="1110"/>
    </location>
</feature>
<keyword evidence="2 8" id="KW-0812">Transmembrane</keyword>
<feature type="region of interest" description="Disordered" evidence="7">
    <location>
        <begin position="1043"/>
        <end position="1074"/>
    </location>
</feature>
<keyword evidence="6" id="KW-0175">Coiled coil</keyword>
<dbReference type="InterPro" id="IPR007794">
    <property type="entry name" value="Rib_rcpt_KP"/>
</dbReference>
<dbReference type="InterPro" id="IPR040248">
    <property type="entry name" value="RRBP1"/>
</dbReference>
<feature type="compositionally biased region" description="Pro residues" evidence="7">
    <location>
        <begin position="218"/>
        <end position="231"/>
    </location>
</feature>
<dbReference type="GO" id="GO:0015031">
    <property type="term" value="P:protein transport"/>
    <property type="evidence" value="ECO:0007669"/>
    <property type="project" value="InterPro"/>
</dbReference>
<evidence type="ECO:0000256" key="1">
    <source>
        <dbReference type="ARBA" id="ARBA00004389"/>
    </source>
</evidence>
<reference evidence="11" key="1">
    <citation type="submission" date="2021-01" db="EMBL/GenBank/DDBJ databases">
        <title>A chromosome-scale assembly of European eel, Anguilla anguilla.</title>
        <authorList>
            <person name="Henkel C."/>
            <person name="Jong-Raadsen S.A."/>
            <person name="Dufour S."/>
            <person name="Weltzien F.-A."/>
            <person name="Palstra A.P."/>
            <person name="Pelster B."/>
            <person name="Spaink H.P."/>
            <person name="Van Den Thillart G.E."/>
            <person name="Jansen H."/>
            <person name="Zahm M."/>
            <person name="Klopp C."/>
            <person name="Cedric C."/>
            <person name="Louis A."/>
            <person name="Berthelot C."/>
            <person name="Parey E."/>
            <person name="Roest Crollius H."/>
            <person name="Montfort J."/>
            <person name="Robinson-Rechavi M."/>
            <person name="Bucao C."/>
            <person name="Bouchez O."/>
            <person name="Gislard M."/>
            <person name="Lluch J."/>
            <person name="Milhes M."/>
            <person name="Lampietro C."/>
            <person name="Lopez Roques C."/>
            <person name="Donnadieu C."/>
            <person name="Braasch I."/>
            <person name="Desvignes T."/>
            <person name="Postlethwait J."/>
            <person name="Bobe J."/>
            <person name="Guiguen Y."/>
            <person name="Dirks R."/>
        </authorList>
    </citation>
    <scope>NUCLEOTIDE SEQUENCE</scope>
    <source>
        <strain evidence="11">Tag_6206</strain>
        <tissue evidence="11">Liver</tissue>
    </source>
</reference>
<evidence type="ECO:0000256" key="8">
    <source>
        <dbReference type="SAM" id="Phobius"/>
    </source>
</evidence>
<evidence type="ECO:0000256" key="4">
    <source>
        <dbReference type="ARBA" id="ARBA00022989"/>
    </source>
</evidence>
<feature type="coiled-coil region" evidence="6">
    <location>
        <begin position="936"/>
        <end position="1030"/>
    </location>
</feature>
<keyword evidence="3" id="KW-0256">Endoplasmic reticulum</keyword>
<feature type="compositionally biased region" description="Basic and acidic residues" evidence="7">
    <location>
        <begin position="1043"/>
        <end position="1052"/>
    </location>
</feature>
<keyword evidence="9" id="KW-0732">Signal</keyword>
<feature type="region of interest" description="Disordered" evidence="7">
    <location>
        <begin position="483"/>
        <end position="520"/>
    </location>
</feature>
<feature type="chain" id="PRO_5039116644" description="Ribosome receptor lysine/proline rich domain-containing protein" evidence="9">
    <location>
        <begin position="24"/>
        <end position="1178"/>
    </location>
</feature>
<protein>
    <recommendedName>
        <fullName evidence="10">Ribosome receptor lysine/proline rich domain-containing protein</fullName>
    </recommendedName>
</protein>
<dbReference type="Pfam" id="PF05104">
    <property type="entry name" value="Rib_recp_KP_reg"/>
    <property type="match status" value="1"/>
</dbReference>
<dbReference type="GO" id="GO:0005789">
    <property type="term" value="C:endoplasmic reticulum membrane"/>
    <property type="evidence" value="ECO:0007669"/>
    <property type="project" value="UniProtKB-SubCell"/>
</dbReference>
<evidence type="ECO:0000256" key="5">
    <source>
        <dbReference type="ARBA" id="ARBA00023136"/>
    </source>
</evidence>
<evidence type="ECO:0000256" key="9">
    <source>
        <dbReference type="SAM" id="SignalP"/>
    </source>
</evidence>
<evidence type="ECO:0000256" key="7">
    <source>
        <dbReference type="SAM" id="MobiDB-lite"/>
    </source>
</evidence>
<evidence type="ECO:0000256" key="3">
    <source>
        <dbReference type="ARBA" id="ARBA00022824"/>
    </source>
</evidence>
<feature type="coiled-coil region" evidence="6">
    <location>
        <begin position="319"/>
        <end position="353"/>
    </location>
</feature>
<accession>A0A9D3MUY1</accession>
<dbReference type="PANTHER" id="PTHR18939:SF4">
    <property type="entry name" value="RIBOSOME-BINDING PROTEIN 1"/>
    <property type="match status" value="1"/>
</dbReference>
<comment type="caution">
    <text evidence="11">The sequence shown here is derived from an EMBL/GenBank/DDBJ whole genome shotgun (WGS) entry which is preliminary data.</text>
</comment>
<keyword evidence="4 8" id="KW-1133">Transmembrane helix</keyword>
<feature type="compositionally biased region" description="Basic and acidic residues" evidence="7">
    <location>
        <begin position="234"/>
        <end position="244"/>
    </location>
</feature>
<proteinExistence type="predicted"/>
<feature type="compositionally biased region" description="Low complexity" evidence="7">
    <location>
        <begin position="256"/>
        <end position="269"/>
    </location>
</feature>
<evidence type="ECO:0000259" key="10">
    <source>
        <dbReference type="Pfam" id="PF05104"/>
    </source>
</evidence>
<feature type="region of interest" description="Disordered" evidence="7">
    <location>
        <begin position="76"/>
        <end position="195"/>
    </location>
</feature>
<feature type="compositionally biased region" description="Polar residues" evidence="7">
    <location>
        <begin position="185"/>
        <end position="194"/>
    </location>
</feature>
<keyword evidence="12" id="KW-1185">Reference proteome</keyword>
<feature type="transmembrane region" description="Helical" evidence="8">
    <location>
        <begin position="33"/>
        <end position="55"/>
    </location>
</feature>
<evidence type="ECO:0000256" key="2">
    <source>
        <dbReference type="ARBA" id="ARBA00022692"/>
    </source>
</evidence>
<feature type="region of interest" description="Disordered" evidence="7">
    <location>
        <begin position="211"/>
        <end position="269"/>
    </location>
</feature>
<evidence type="ECO:0000313" key="11">
    <source>
        <dbReference type="EMBL" id="KAG5855511.1"/>
    </source>
</evidence>
<comment type="subcellular location">
    <subcellularLocation>
        <location evidence="1">Endoplasmic reticulum membrane</location>
        <topology evidence="1">Single-pass membrane protein</topology>
    </subcellularLocation>
</comment>
<dbReference type="Proteomes" id="UP001044222">
    <property type="component" value="Unassembled WGS sequence"/>
</dbReference>
<feature type="compositionally biased region" description="Basic and acidic residues" evidence="7">
    <location>
        <begin position="85"/>
        <end position="110"/>
    </location>
</feature>
<keyword evidence="5 8" id="KW-0472">Membrane</keyword>
<evidence type="ECO:0000256" key="6">
    <source>
        <dbReference type="SAM" id="Coils"/>
    </source>
</evidence>